<dbReference type="Pfam" id="PF06580">
    <property type="entry name" value="His_kinase"/>
    <property type="match status" value="1"/>
</dbReference>
<evidence type="ECO:0000256" key="1">
    <source>
        <dbReference type="SAM" id="Phobius"/>
    </source>
</evidence>
<dbReference type="GO" id="GO:0016020">
    <property type="term" value="C:membrane"/>
    <property type="evidence" value="ECO:0007669"/>
    <property type="project" value="InterPro"/>
</dbReference>
<accession>A0A3B0W3V6</accession>
<dbReference type="InterPro" id="IPR036890">
    <property type="entry name" value="HATPase_C_sf"/>
</dbReference>
<dbReference type="Gene3D" id="3.30.565.10">
    <property type="entry name" value="Histidine kinase-like ATPase, C-terminal domain"/>
    <property type="match status" value="1"/>
</dbReference>
<gene>
    <name evidence="3" type="ORF">MNBD_GAMMA02-1472</name>
</gene>
<dbReference type="PANTHER" id="PTHR34220:SF7">
    <property type="entry name" value="SENSOR HISTIDINE KINASE YPDA"/>
    <property type="match status" value="1"/>
</dbReference>
<feature type="transmembrane region" description="Helical" evidence="1">
    <location>
        <begin position="94"/>
        <end position="119"/>
    </location>
</feature>
<dbReference type="PANTHER" id="PTHR34220">
    <property type="entry name" value="SENSOR HISTIDINE KINASE YPDA"/>
    <property type="match status" value="1"/>
</dbReference>
<evidence type="ECO:0000313" key="3">
    <source>
        <dbReference type="EMBL" id="VAW45942.1"/>
    </source>
</evidence>
<dbReference type="InterPro" id="IPR010559">
    <property type="entry name" value="Sig_transdc_His_kin_internal"/>
</dbReference>
<dbReference type="EMBL" id="UOFA01000243">
    <property type="protein sequence ID" value="VAW45942.1"/>
    <property type="molecule type" value="Genomic_DNA"/>
</dbReference>
<feature type="domain" description="Signal transduction histidine kinase internal region" evidence="2">
    <location>
        <begin position="190"/>
        <end position="269"/>
    </location>
</feature>
<sequence length="378" mass="43777">MNWPKSNAPLNENQSTNTDLWSLCLMTAQIHINKLLLWGFWGLVFLINTGPHWQIYASSTELIITVGLITFLQFLVAFSAIKWLIPNTLNHGRYIWFFTGLLGLVMLAAEVNIAIRYLYLESTYAISYERFLQLYGDKNLQQRMFSLWTMKYIFFTKIPLYLYPAVIWVAHNFHQQQKDILKLNEQKQKAELDALKNQLNPHFIFNTLNNLYALALKKSDQAPVVIEKLSHILDYVMYRCQSKYVDLADEITLIQNYVDLEKVRYGERIQIEFIHQCEGSVKIAPLILLTVVENACKHSTKEELGTSQVSITLTSSAQLISLAVINTKPPHVNSKPEVKKTIGLSNMKKQLQMIYPSQFTLEITDQQQFMLKLEIHNP</sequence>
<keyword evidence="1" id="KW-0472">Membrane</keyword>
<dbReference type="GO" id="GO:0000155">
    <property type="term" value="F:phosphorelay sensor kinase activity"/>
    <property type="evidence" value="ECO:0007669"/>
    <property type="project" value="InterPro"/>
</dbReference>
<evidence type="ECO:0000259" key="2">
    <source>
        <dbReference type="Pfam" id="PF06580"/>
    </source>
</evidence>
<keyword evidence="1" id="KW-1133">Transmembrane helix</keyword>
<protein>
    <recommendedName>
        <fullName evidence="2">Signal transduction histidine kinase internal region domain-containing protein</fullName>
    </recommendedName>
</protein>
<dbReference type="AlphaFoldDB" id="A0A3B0W3V6"/>
<feature type="transmembrane region" description="Helical" evidence="1">
    <location>
        <begin position="152"/>
        <end position="173"/>
    </location>
</feature>
<feature type="transmembrane region" description="Helical" evidence="1">
    <location>
        <begin position="35"/>
        <end position="56"/>
    </location>
</feature>
<keyword evidence="1" id="KW-0812">Transmembrane</keyword>
<dbReference type="InterPro" id="IPR050640">
    <property type="entry name" value="Bact_2-comp_sensor_kinase"/>
</dbReference>
<organism evidence="3">
    <name type="scientific">hydrothermal vent metagenome</name>
    <dbReference type="NCBI Taxonomy" id="652676"/>
    <lineage>
        <taxon>unclassified sequences</taxon>
        <taxon>metagenomes</taxon>
        <taxon>ecological metagenomes</taxon>
    </lineage>
</organism>
<name>A0A3B0W3V6_9ZZZZ</name>
<feature type="transmembrane region" description="Helical" evidence="1">
    <location>
        <begin position="62"/>
        <end position="85"/>
    </location>
</feature>
<reference evidence="3" key="1">
    <citation type="submission" date="2018-06" db="EMBL/GenBank/DDBJ databases">
        <authorList>
            <person name="Zhirakovskaya E."/>
        </authorList>
    </citation>
    <scope>NUCLEOTIDE SEQUENCE</scope>
</reference>
<proteinExistence type="predicted"/>